<evidence type="ECO:0000313" key="3">
    <source>
        <dbReference type="Proteomes" id="UP001589747"/>
    </source>
</evidence>
<dbReference type="EMBL" id="JBHMDO010000053">
    <property type="protein sequence ID" value="MFB9330683.1"/>
    <property type="molecule type" value="Genomic_DNA"/>
</dbReference>
<dbReference type="Pfam" id="PF03167">
    <property type="entry name" value="UDG"/>
    <property type="match status" value="1"/>
</dbReference>
<dbReference type="Gene3D" id="3.40.470.10">
    <property type="entry name" value="Uracil-DNA glycosylase-like domain"/>
    <property type="match status" value="1"/>
</dbReference>
<name>A0ABV5KZM3_9BACL</name>
<dbReference type="EC" id="3.2.2.15" evidence="2"/>
<gene>
    <name evidence="2" type="ORF">ACFFSY_32485</name>
</gene>
<dbReference type="SUPFAM" id="SSF52141">
    <property type="entry name" value="Uracil-DNA glycosylase-like"/>
    <property type="match status" value="1"/>
</dbReference>
<reference evidence="2 3" key="1">
    <citation type="submission" date="2024-09" db="EMBL/GenBank/DDBJ databases">
        <authorList>
            <person name="Sun Q."/>
            <person name="Mori K."/>
        </authorList>
    </citation>
    <scope>NUCLEOTIDE SEQUENCE [LARGE SCALE GENOMIC DNA]</scope>
    <source>
        <strain evidence="2 3">TISTR 2452</strain>
    </source>
</reference>
<dbReference type="CDD" id="cd10032">
    <property type="entry name" value="UDG-F6_HDG"/>
    <property type="match status" value="1"/>
</dbReference>
<proteinExistence type="predicted"/>
<protein>
    <submittedName>
        <fullName evidence="2">DNA-deoxyinosine glycosylase</fullName>
        <ecNumber evidence="2">3.2.2.15</ecNumber>
    </submittedName>
</protein>
<dbReference type="GO" id="GO:0033958">
    <property type="term" value="F:DNA-deoxyinosine glycosylase activity"/>
    <property type="evidence" value="ECO:0007669"/>
    <property type="project" value="UniProtKB-EC"/>
</dbReference>
<dbReference type="RefSeq" id="WP_377502262.1">
    <property type="nucleotide sequence ID" value="NZ_JBHMDO010000053.1"/>
</dbReference>
<sequence length="178" mass="19774">MRKQSFPPVIDERARVLIMGSLPGDASLQIQEYYGNPRNYFWTVVYALFSDGAAPEADYPRRLAFAAQNHLALWDVIAAGEREGSLDANIKAELPNAIPELLAAYPGIRCLAFNGSKAHDTFMKHFRHHPCTEGRAVLKLPSTSPIPTPRMRGAADRIEAWRPIVGYARGEGELRQGD</sequence>
<feature type="domain" description="Uracil-DNA glycosylase-like" evidence="1">
    <location>
        <begin position="7"/>
        <end position="162"/>
    </location>
</feature>
<dbReference type="SMART" id="SM00986">
    <property type="entry name" value="UDG"/>
    <property type="match status" value="1"/>
</dbReference>
<accession>A0ABV5KZM3</accession>
<dbReference type="SMART" id="SM00987">
    <property type="entry name" value="UreE_C"/>
    <property type="match status" value="1"/>
</dbReference>
<evidence type="ECO:0000313" key="2">
    <source>
        <dbReference type="EMBL" id="MFB9330683.1"/>
    </source>
</evidence>
<dbReference type="Proteomes" id="UP001589747">
    <property type="component" value="Unassembled WGS sequence"/>
</dbReference>
<dbReference type="NCBIfam" id="TIGR04274">
    <property type="entry name" value="hypoxanDNAglyco"/>
    <property type="match status" value="1"/>
</dbReference>
<evidence type="ECO:0000259" key="1">
    <source>
        <dbReference type="SMART" id="SM00986"/>
    </source>
</evidence>
<organism evidence="2 3">
    <name type="scientific">Paenibacillus aurantiacus</name>
    <dbReference type="NCBI Taxonomy" id="1936118"/>
    <lineage>
        <taxon>Bacteria</taxon>
        <taxon>Bacillati</taxon>
        <taxon>Bacillota</taxon>
        <taxon>Bacilli</taxon>
        <taxon>Bacillales</taxon>
        <taxon>Paenibacillaceae</taxon>
        <taxon>Paenibacillus</taxon>
    </lineage>
</organism>
<keyword evidence="3" id="KW-1185">Reference proteome</keyword>
<dbReference type="InterPro" id="IPR026353">
    <property type="entry name" value="Hypoxan-DNA_Glyclase"/>
</dbReference>
<comment type="caution">
    <text evidence="2">The sequence shown here is derived from an EMBL/GenBank/DDBJ whole genome shotgun (WGS) entry which is preliminary data.</text>
</comment>
<dbReference type="InterPro" id="IPR005122">
    <property type="entry name" value="Uracil-DNA_glycosylase-like"/>
</dbReference>
<keyword evidence="2" id="KW-0326">Glycosidase</keyword>
<dbReference type="InterPro" id="IPR036895">
    <property type="entry name" value="Uracil-DNA_glycosylase-like_sf"/>
</dbReference>
<keyword evidence="2" id="KW-0378">Hydrolase</keyword>